<organism evidence="2 3">
    <name type="scientific">Racocetra fulgida</name>
    <dbReference type="NCBI Taxonomy" id="60492"/>
    <lineage>
        <taxon>Eukaryota</taxon>
        <taxon>Fungi</taxon>
        <taxon>Fungi incertae sedis</taxon>
        <taxon>Mucoromycota</taxon>
        <taxon>Glomeromycotina</taxon>
        <taxon>Glomeromycetes</taxon>
        <taxon>Diversisporales</taxon>
        <taxon>Gigasporaceae</taxon>
        <taxon>Racocetra</taxon>
    </lineage>
</organism>
<comment type="caution">
    <text evidence="2">The sequence shown here is derived from an EMBL/GenBank/DDBJ whole genome shotgun (WGS) entry which is preliminary data.</text>
</comment>
<evidence type="ECO:0000256" key="1">
    <source>
        <dbReference type="SAM" id="MobiDB-lite"/>
    </source>
</evidence>
<gene>
    <name evidence="2" type="ORF">RFULGI_LOCUS7425</name>
</gene>
<keyword evidence="3" id="KW-1185">Reference proteome</keyword>
<feature type="compositionally biased region" description="Basic and acidic residues" evidence="1">
    <location>
        <begin position="48"/>
        <end position="57"/>
    </location>
</feature>
<accession>A0A9N9D1I3</accession>
<evidence type="ECO:0000313" key="2">
    <source>
        <dbReference type="EMBL" id="CAG8622812.1"/>
    </source>
</evidence>
<name>A0A9N9D1I3_9GLOM</name>
<dbReference type="EMBL" id="CAJVPZ010010728">
    <property type="protein sequence ID" value="CAG8622812.1"/>
    <property type="molecule type" value="Genomic_DNA"/>
</dbReference>
<protein>
    <submittedName>
        <fullName evidence="2">16264_t:CDS:1</fullName>
    </submittedName>
</protein>
<proteinExistence type="predicted"/>
<evidence type="ECO:0000313" key="3">
    <source>
        <dbReference type="Proteomes" id="UP000789396"/>
    </source>
</evidence>
<feature type="compositionally biased region" description="Basic residues" evidence="1">
    <location>
        <begin position="58"/>
        <end position="68"/>
    </location>
</feature>
<feature type="compositionally biased region" description="Basic and acidic residues" evidence="1">
    <location>
        <begin position="25"/>
        <end position="38"/>
    </location>
</feature>
<reference evidence="2" key="1">
    <citation type="submission" date="2021-06" db="EMBL/GenBank/DDBJ databases">
        <authorList>
            <person name="Kallberg Y."/>
            <person name="Tangrot J."/>
            <person name="Rosling A."/>
        </authorList>
    </citation>
    <scope>NUCLEOTIDE SEQUENCE</scope>
    <source>
        <strain evidence="2">IN212</strain>
    </source>
</reference>
<feature type="compositionally biased region" description="Low complexity" evidence="1">
    <location>
        <begin position="1"/>
        <end position="23"/>
    </location>
</feature>
<feature type="region of interest" description="Disordered" evidence="1">
    <location>
        <begin position="1"/>
        <end position="68"/>
    </location>
</feature>
<dbReference type="Proteomes" id="UP000789396">
    <property type="component" value="Unassembled WGS sequence"/>
</dbReference>
<dbReference type="AlphaFoldDB" id="A0A9N9D1I3"/>
<sequence>MSNTYSNIQKIPSSVSSSDIDLISDQDKGQDYKDKVYENDEDSNSDLKVIEKSEQNKQKKKKKIETTI</sequence>